<feature type="binding site" evidence="12">
    <location>
        <begin position="301"/>
        <end position="303"/>
    </location>
    <ligand>
        <name>GTP</name>
        <dbReference type="ChEBI" id="CHEBI:37565"/>
    </ligand>
</feature>
<dbReference type="EMBL" id="CABVLY010000014">
    <property type="protein sequence ID" value="VVU51005.1"/>
    <property type="molecule type" value="Genomic_DNA"/>
</dbReference>
<dbReference type="EC" id="4.1.99.22" evidence="1 12"/>
<gene>
    <name evidence="12 14" type="primary">moaA</name>
    <name evidence="15" type="ORF">BAN20980_03725</name>
    <name evidence="14" type="ORF">JQK92_25480</name>
</gene>
<evidence type="ECO:0000256" key="5">
    <source>
        <dbReference type="ARBA" id="ARBA00022741"/>
    </source>
</evidence>
<feature type="binding site" evidence="12">
    <location>
        <position position="58"/>
    </location>
    <ligand>
        <name>[4Fe-4S] cluster</name>
        <dbReference type="ChEBI" id="CHEBI:49883"/>
        <label>1</label>
        <note>4Fe-4S-S-AdoMet</note>
    </ligand>
</feature>
<feature type="binding site" evidence="12">
    <location>
        <position position="54"/>
    </location>
    <ligand>
        <name>[4Fe-4S] cluster</name>
        <dbReference type="ChEBI" id="CHEBI:49883"/>
        <label>1</label>
        <note>4Fe-4S-S-AdoMet</note>
    </ligand>
</feature>
<keyword evidence="10 12" id="KW-0456">Lyase</keyword>
<protein>
    <recommendedName>
        <fullName evidence="1 12">GTP 3',8-cyclase</fullName>
        <ecNumber evidence="1 12">4.1.99.22</ecNumber>
    </recommendedName>
    <alternativeName>
        <fullName evidence="12">Molybdenum cofactor biosynthesis protein A</fullName>
    </alternativeName>
</protein>
<evidence type="ECO:0000256" key="4">
    <source>
        <dbReference type="ARBA" id="ARBA00022723"/>
    </source>
</evidence>
<feature type="binding site" evidence="12">
    <location>
        <position position="47"/>
    </location>
    <ligand>
        <name>GTP</name>
        <dbReference type="ChEBI" id="CHEBI:37565"/>
    </ligand>
</feature>
<dbReference type="PROSITE" id="PS01305">
    <property type="entry name" value="MOAA_NIFB_PQQE"/>
    <property type="match status" value="1"/>
</dbReference>
<dbReference type="GeneID" id="56501775"/>
<evidence type="ECO:0000256" key="10">
    <source>
        <dbReference type="ARBA" id="ARBA00023239"/>
    </source>
</evidence>
<evidence type="ECO:0000256" key="9">
    <source>
        <dbReference type="ARBA" id="ARBA00023150"/>
    </source>
</evidence>
<dbReference type="SFLD" id="SFLDG01067">
    <property type="entry name" value="SPASM/twitch_domain_containing"/>
    <property type="match status" value="1"/>
</dbReference>
<keyword evidence="17" id="KW-1185">Reference proteome</keyword>
<dbReference type="GO" id="GO:0061798">
    <property type="term" value="F:GTP 3',8'-cyclase activity"/>
    <property type="evidence" value="ECO:0007669"/>
    <property type="project" value="UniProtKB-UniRule"/>
</dbReference>
<dbReference type="GO" id="GO:0046872">
    <property type="term" value="F:metal ion binding"/>
    <property type="evidence" value="ECO:0007669"/>
    <property type="project" value="UniProtKB-KW"/>
</dbReference>
<evidence type="ECO:0000256" key="8">
    <source>
        <dbReference type="ARBA" id="ARBA00023134"/>
    </source>
</evidence>
<keyword evidence="4 12" id="KW-0479">Metal-binding</keyword>
<feature type="binding site" evidence="12">
    <location>
        <position position="60"/>
    </location>
    <ligand>
        <name>S-adenosyl-L-methionine</name>
        <dbReference type="ChEBI" id="CHEBI:59789"/>
    </ligand>
</feature>
<dbReference type="InterPro" id="IPR013483">
    <property type="entry name" value="MoaA"/>
</dbReference>
<comment type="similarity">
    <text evidence="12">Belongs to the radical SAM superfamily. MoaA family.</text>
</comment>
<feature type="domain" description="Radical SAM core" evidence="13">
    <location>
        <begin position="38"/>
        <end position="266"/>
    </location>
</feature>
<comment type="catalytic activity">
    <reaction evidence="11 12">
        <text>GTP + AH2 + S-adenosyl-L-methionine = (8S)-3',8-cyclo-7,8-dihydroguanosine 5'-triphosphate + 5'-deoxyadenosine + L-methionine + A + H(+)</text>
        <dbReference type="Rhea" id="RHEA:49576"/>
        <dbReference type="ChEBI" id="CHEBI:13193"/>
        <dbReference type="ChEBI" id="CHEBI:15378"/>
        <dbReference type="ChEBI" id="CHEBI:17319"/>
        <dbReference type="ChEBI" id="CHEBI:17499"/>
        <dbReference type="ChEBI" id="CHEBI:37565"/>
        <dbReference type="ChEBI" id="CHEBI:57844"/>
        <dbReference type="ChEBI" id="CHEBI:59789"/>
        <dbReference type="ChEBI" id="CHEBI:131766"/>
        <dbReference type="EC" id="4.1.99.22"/>
    </reaction>
</comment>
<dbReference type="InterPro" id="IPR050105">
    <property type="entry name" value="MoCo_biosynth_MoaA/MoaC"/>
</dbReference>
<dbReference type="SFLD" id="SFLDS00029">
    <property type="entry name" value="Radical_SAM"/>
    <property type="match status" value="1"/>
</dbReference>
<evidence type="ECO:0000256" key="7">
    <source>
        <dbReference type="ARBA" id="ARBA00023014"/>
    </source>
</evidence>
<evidence type="ECO:0000313" key="16">
    <source>
        <dbReference type="Proteomes" id="UP000494201"/>
    </source>
</evidence>
<dbReference type="Proteomes" id="UP000494201">
    <property type="component" value="Unassembled WGS sequence"/>
</dbReference>
<dbReference type="SUPFAM" id="SSF102114">
    <property type="entry name" value="Radical SAM enzymes"/>
    <property type="match status" value="1"/>
</dbReference>
<evidence type="ECO:0000256" key="1">
    <source>
        <dbReference type="ARBA" id="ARBA00012167"/>
    </source>
</evidence>
<feature type="binding site" evidence="12">
    <location>
        <position position="61"/>
    </location>
    <ligand>
        <name>[4Fe-4S] cluster</name>
        <dbReference type="ChEBI" id="CHEBI:49883"/>
        <label>1</label>
        <note>4Fe-4S-S-AdoMet</note>
    </ligand>
</feature>
<evidence type="ECO:0000256" key="3">
    <source>
        <dbReference type="ARBA" id="ARBA00022691"/>
    </source>
</evidence>
<dbReference type="SFLD" id="SFLDG01383">
    <property type="entry name" value="cyclic_pyranopterin_phosphate"/>
    <property type="match status" value="1"/>
</dbReference>
<comment type="function">
    <text evidence="12">Catalyzes the cyclization of GTP to (8S)-3',8-cyclo-7,8-dihydroguanosine 5'-triphosphate.</text>
</comment>
<sequence>MQADAPIVNAIVSAAPAAAASASSGGSAPGTFSRALDTLERPLRDLRLSVIDQCNFRCGYCMPRDSFGTDYAFMPSSERLSFAQLEKIARAFVSLGVEKIRLTGGEPLLRRNLEALIERLATLNTVDGKPVEIALTTNGSLLAAKARSLRDAGLTRVTVSLDAIDDAVFRRMSDADVPVARVLAGIDAAQAAGLAPVKVNAVIERGANDNQILPLVRHFRHSGVAVRFIEYMDVGGAHRWSGDTVVPAARMRALIEARYPLVLVGEPAHDATAIRCRHIDGAGEVGFIASVSHPFCGTCSRARVSADGQLYTCLFATQGTNLRPWLDEAAPIDRLAAAVRDRWMQRDDRYSERRAARAARPSGKTYPTVRMSLVGG</sequence>
<evidence type="ECO:0000313" key="17">
    <source>
        <dbReference type="Proteomes" id="UP000755577"/>
    </source>
</evidence>
<dbReference type="Proteomes" id="UP000755577">
    <property type="component" value="Unassembled WGS sequence"/>
</dbReference>
<dbReference type="InterPro" id="IPR010505">
    <property type="entry name" value="MoaA_twitch"/>
</dbReference>
<name>A0A6P2GBL6_9BURK</name>
<evidence type="ECO:0000256" key="6">
    <source>
        <dbReference type="ARBA" id="ARBA00023004"/>
    </source>
</evidence>
<dbReference type="HAMAP" id="MF_01225_B">
    <property type="entry name" value="MoaA_B"/>
    <property type="match status" value="1"/>
</dbReference>
<dbReference type="Pfam" id="PF06463">
    <property type="entry name" value="Mob_synth_C"/>
    <property type="match status" value="1"/>
</dbReference>
<dbReference type="GO" id="GO:1904047">
    <property type="term" value="F:S-adenosyl-L-methionine binding"/>
    <property type="evidence" value="ECO:0007669"/>
    <property type="project" value="UniProtKB-UniRule"/>
</dbReference>
<dbReference type="InterPro" id="IPR058240">
    <property type="entry name" value="rSAM_sf"/>
</dbReference>
<evidence type="ECO:0000313" key="14">
    <source>
        <dbReference type="EMBL" id="MBM2769771.1"/>
    </source>
</evidence>
<keyword evidence="2 12" id="KW-0004">4Fe-4S</keyword>
<dbReference type="SFLD" id="SFLDG01386">
    <property type="entry name" value="main_SPASM_domain-containing"/>
    <property type="match status" value="1"/>
</dbReference>
<proteinExistence type="inferred from homology"/>
<dbReference type="PROSITE" id="PS51918">
    <property type="entry name" value="RADICAL_SAM"/>
    <property type="match status" value="1"/>
</dbReference>
<evidence type="ECO:0000256" key="12">
    <source>
        <dbReference type="HAMAP-Rule" id="MF_01225"/>
    </source>
</evidence>
<keyword evidence="3 12" id="KW-0949">S-adenosyl-L-methionine</keyword>
<dbReference type="NCBIfam" id="TIGR02666">
    <property type="entry name" value="moaA"/>
    <property type="match status" value="1"/>
</dbReference>
<dbReference type="GO" id="GO:0061799">
    <property type="term" value="F:cyclic pyranopterin monophosphate synthase activity"/>
    <property type="evidence" value="ECO:0007669"/>
    <property type="project" value="TreeGrafter"/>
</dbReference>
<dbReference type="GO" id="GO:0051539">
    <property type="term" value="F:4 iron, 4 sulfur cluster binding"/>
    <property type="evidence" value="ECO:0007669"/>
    <property type="project" value="UniProtKB-UniRule"/>
</dbReference>
<dbReference type="InterPro" id="IPR006638">
    <property type="entry name" value="Elp3/MiaA/NifB-like_rSAM"/>
</dbReference>
<dbReference type="GO" id="GO:0005525">
    <property type="term" value="F:GTP binding"/>
    <property type="evidence" value="ECO:0007669"/>
    <property type="project" value="UniProtKB-UniRule"/>
</dbReference>
<keyword evidence="8 12" id="KW-0342">GTP-binding</keyword>
<dbReference type="InterPro" id="IPR040064">
    <property type="entry name" value="MoaA-like"/>
</dbReference>
<accession>A0A6P2GBL6</accession>
<dbReference type="PANTHER" id="PTHR22960">
    <property type="entry name" value="MOLYBDOPTERIN COFACTOR SYNTHESIS PROTEIN A"/>
    <property type="match status" value="1"/>
</dbReference>
<reference evidence="14 17" key="2">
    <citation type="submission" date="2021-02" db="EMBL/GenBank/DDBJ databases">
        <title>Draft genome of the type strains Burkholderia anthina DSM16086.</title>
        <authorList>
            <person name="Hertel R."/>
            <person name="Meissner J."/>
            <person name="Poehlein A."/>
            <person name="Daniel R."/>
            <person name="Commichau F.M."/>
        </authorList>
    </citation>
    <scope>NUCLEOTIDE SEQUENCE [LARGE SCALE GENOMIC DNA]</scope>
    <source>
        <strain evidence="14 17">DSM 16086</strain>
    </source>
</reference>
<comment type="subunit">
    <text evidence="12">Monomer and homodimer.</text>
</comment>
<reference evidence="15 16" key="1">
    <citation type="submission" date="2019-09" db="EMBL/GenBank/DDBJ databases">
        <authorList>
            <person name="Depoorter E."/>
        </authorList>
    </citation>
    <scope>NUCLEOTIDE SEQUENCE [LARGE SCALE GENOMIC DNA]</scope>
    <source>
        <strain evidence="15">LMG 20980</strain>
    </source>
</reference>
<feature type="binding site" evidence="12">
    <location>
        <position position="299"/>
    </location>
    <ligand>
        <name>[4Fe-4S] cluster</name>
        <dbReference type="ChEBI" id="CHEBI:49883"/>
        <label>2</label>
        <note>4Fe-4S-substrate</note>
    </ligand>
</feature>
<evidence type="ECO:0000313" key="15">
    <source>
        <dbReference type="EMBL" id="VVU51005.1"/>
    </source>
</evidence>
<dbReference type="Pfam" id="PF04055">
    <property type="entry name" value="Radical_SAM"/>
    <property type="match status" value="1"/>
</dbReference>
<dbReference type="AlphaFoldDB" id="A0A6P2GBL6"/>
<feature type="binding site" evidence="12">
    <location>
        <position position="136"/>
    </location>
    <ligand>
        <name>GTP</name>
        <dbReference type="ChEBI" id="CHEBI:37565"/>
    </ligand>
</feature>
<feature type="binding site" evidence="12">
    <location>
        <position position="198"/>
    </location>
    <ligand>
        <name>GTP</name>
        <dbReference type="ChEBI" id="CHEBI:37565"/>
    </ligand>
</feature>
<dbReference type="UniPathway" id="UPA00344"/>
<dbReference type="Gene3D" id="3.20.20.70">
    <property type="entry name" value="Aldolase class I"/>
    <property type="match status" value="1"/>
</dbReference>
<feature type="binding site" evidence="12">
    <location>
        <position position="105"/>
    </location>
    <ligand>
        <name>S-adenosyl-L-methionine</name>
        <dbReference type="ChEBI" id="CHEBI:59789"/>
    </ligand>
</feature>
<keyword evidence="6 12" id="KW-0408">Iron</keyword>
<dbReference type="InterPro" id="IPR007197">
    <property type="entry name" value="rSAM"/>
</dbReference>
<dbReference type="CDD" id="cd21117">
    <property type="entry name" value="Twitch_MoaA"/>
    <property type="match status" value="1"/>
</dbReference>
<dbReference type="SMART" id="SM00729">
    <property type="entry name" value="Elp3"/>
    <property type="match status" value="1"/>
</dbReference>
<keyword evidence="7 12" id="KW-0411">Iron-sulfur</keyword>
<keyword evidence="9 12" id="KW-0501">Molybdenum cofactor biosynthesis</keyword>
<dbReference type="RefSeq" id="WP_174926988.1">
    <property type="nucleotide sequence ID" value="NZ_CABVLY010000014.1"/>
</dbReference>
<keyword evidence="5 12" id="KW-0547">Nucleotide-binding</keyword>
<evidence type="ECO:0000256" key="2">
    <source>
        <dbReference type="ARBA" id="ARBA00022485"/>
    </source>
</evidence>
<organism evidence="15 16">
    <name type="scientific">Burkholderia anthina</name>
    <dbReference type="NCBI Taxonomy" id="179879"/>
    <lineage>
        <taxon>Bacteria</taxon>
        <taxon>Pseudomonadati</taxon>
        <taxon>Pseudomonadota</taxon>
        <taxon>Betaproteobacteria</taxon>
        <taxon>Burkholderiales</taxon>
        <taxon>Burkholderiaceae</taxon>
        <taxon>Burkholderia</taxon>
        <taxon>Burkholderia cepacia complex</taxon>
    </lineage>
</organism>
<feature type="binding site" evidence="12">
    <location>
        <position position="296"/>
    </location>
    <ligand>
        <name>[4Fe-4S] cluster</name>
        <dbReference type="ChEBI" id="CHEBI:49883"/>
        <label>2</label>
        <note>4Fe-4S-substrate</note>
    </ligand>
</feature>
<evidence type="ECO:0000256" key="11">
    <source>
        <dbReference type="ARBA" id="ARBA00048697"/>
    </source>
</evidence>
<feature type="binding site" evidence="12">
    <location>
        <position position="313"/>
    </location>
    <ligand>
        <name>[4Fe-4S] cluster</name>
        <dbReference type="ChEBI" id="CHEBI:49883"/>
        <label>2</label>
        <note>4Fe-4S-substrate</note>
    </ligand>
</feature>
<feature type="binding site" evidence="12">
    <location>
        <position position="160"/>
    </location>
    <ligand>
        <name>S-adenosyl-L-methionine</name>
        <dbReference type="ChEBI" id="CHEBI:59789"/>
    </ligand>
</feature>
<evidence type="ECO:0000259" key="13">
    <source>
        <dbReference type="PROSITE" id="PS51918"/>
    </source>
</evidence>
<dbReference type="InterPro" id="IPR013785">
    <property type="entry name" value="Aldolase_TIM"/>
</dbReference>
<comment type="pathway">
    <text evidence="12">Cofactor biosynthesis; molybdopterin biosynthesis.</text>
</comment>
<feature type="binding site" evidence="12">
    <location>
        <position position="101"/>
    </location>
    <ligand>
        <name>GTP</name>
        <dbReference type="ChEBI" id="CHEBI:37565"/>
    </ligand>
</feature>
<dbReference type="CDD" id="cd01335">
    <property type="entry name" value="Radical_SAM"/>
    <property type="match status" value="1"/>
</dbReference>
<dbReference type="GO" id="GO:0006777">
    <property type="term" value="P:Mo-molybdopterin cofactor biosynthetic process"/>
    <property type="evidence" value="ECO:0007669"/>
    <property type="project" value="UniProtKB-UniRule"/>
</dbReference>
<dbReference type="EMBL" id="JAFCIQ010000021">
    <property type="protein sequence ID" value="MBM2769771.1"/>
    <property type="molecule type" value="Genomic_DNA"/>
</dbReference>
<comment type="cofactor">
    <cofactor evidence="12">
        <name>[4Fe-4S] cluster</name>
        <dbReference type="ChEBI" id="CHEBI:49883"/>
    </cofactor>
    <text evidence="12">Binds 2 [4Fe-4S] clusters. Binds 1 [4Fe-4S] cluster coordinated with 3 cysteines and an exchangeable S-adenosyl-L-methionine and 1 [4Fe-4S] cluster coordinated with 3 cysteines and the GTP-derived substrate.</text>
</comment>
<feature type="binding site" evidence="12">
    <location>
        <position position="232"/>
    </location>
    <ligand>
        <name>S-adenosyl-L-methionine</name>
        <dbReference type="ChEBI" id="CHEBI:59789"/>
    </ligand>
</feature>
<dbReference type="InterPro" id="IPR000385">
    <property type="entry name" value="MoaA_NifB_PqqE_Fe-S-bd_CS"/>
</dbReference>
<dbReference type="PANTHER" id="PTHR22960:SF0">
    <property type="entry name" value="MOLYBDENUM COFACTOR BIOSYNTHESIS PROTEIN 1"/>
    <property type="match status" value="1"/>
</dbReference>